<dbReference type="InterPro" id="IPR001478">
    <property type="entry name" value="PDZ"/>
</dbReference>
<dbReference type="Pfam" id="PF13180">
    <property type="entry name" value="PDZ_2"/>
    <property type="match status" value="1"/>
</dbReference>
<dbReference type="InterPro" id="IPR036034">
    <property type="entry name" value="PDZ_sf"/>
</dbReference>
<protein>
    <submittedName>
        <fullName evidence="3">Uncharacterized iron-regulated protein</fullName>
    </submittedName>
</protein>
<dbReference type="Pfam" id="PF04187">
    <property type="entry name" value="Cofac_haem_bdg"/>
    <property type="match status" value="1"/>
</dbReference>
<organism evidence="3">
    <name type="scientific">Candidatus Kentrum sp. LPFa</name>
    <dbReference type="NCBI Taxonomy" id="2126335"/>
    <lineage>
        <taxon>Bacteria</taxon>
        <taxon>Pseudomonadati</taxon>
        <taxon>Pseudomonadota</taxon>
        <taxon>Gammaproteobacteria</taxon>
        <taxon>Candidatus Kentrum</taxon>
    </lineage>
</organism>
<dbReference type="Gene3D" id="2.30.42.10">
    <property type="match status" value="1"/>
</dbReference>
<feature type="compositionally biased region" description="Polar residues" evidence="1">
    <location>
        <begin position="32"/>
        <end position="41"/>
    </location>
</feature>
<dbReference type="InterPro" id="IPR007314">
    <property type="entry name" value="Cofac_haem-bd_dom"/>
</dbReference>
<feature type="domain" description="PDZ" evidence="2">
    <location>
        <begin position="378"/>
        <end position="448"/>
    </location>
</feature>
<feature type="region of interest" description="Disordered" evidence="1">
    <location>
        <begin position="32"/>
        <end position="94"/>
    </location>
</feature>
<gene>
    <name evidence="3" type="ORF">BECKLPF1236B_GA0070989_11479</name>
</gene>
<accession>A0A450WNN0</accession>
<dbReference type="SUPFAM" id="SSF50156">
    <property type="entry name" value="PDZ domain-like"/>
    <property type="match status" value="1"/>
</dbReference>
<reference evidence="3" key="1">
    <citation type="submission" date="2019-02" db="EMBL/GenBank/DDBJ databases">
        <authorList>
            <person name="Gruber-Vodicka R. H."/>
            <person name="Seah K. B. B."/>
        </authorList>
    </citation>
    <scope>NUCLEOTIDE SEQUENCE</scope>
    <source>
        <strain evidence="3">BECK_S313</strain>
    </source>
</reference>
<dbReference type="EMBL" id="CAADFK010000147">
    <property type="protein sequence ID" value="VFK18663.1"/>
    <property type="molecule type" value="Genomic_DNA"/>
</dbReference>
<dbReference type="Gene3D" id="3.40.50.11550">
    <property type="match status" value="1"/>
</dbReference>
<evidence type="ECO:0000256" key="1">
    <source>
        <dbReference type="SAM" id="MobiDB-lite"/>
    </source>
</evidence>
<dbReference type="SMART" id="SM00228">
    <property type="entry name" value="PDZ"/>
    <property type="match status" value="1"/>
</dbReference>
<dbReference type="SUPFAM" id="SSF159501">
    <property type="entry name" value="EreA/ChaN-like"/>
    <property type="match status" value="1"/>
</dbReference>
<evidence type="ECO:0000259" key="2">
    <source>
        <dbReference type="SMART" id="SM00228"/>
    </source>
</evidence>
<evidence type="ECO:0000313" key="3">
    <source>
        <dbReference type="EMBL" id="VFK18663.1"/>
    </source>
</evidence>
<name>A0A450WNN0_9GAMM</name>
<dbReference type="CDD" id="cd14727">
    <property type="entry name" value="ChanN-like"/>
    <property type="match status" value="1"/>
</dbReference>
<sequence>MWNNLVGAALLSVLLSGCLGTSSDIYRSDTVISSDTENGNSEYRYRENKAGETGARAKTHPLPIRNRHDGAHHGANPSVKDMTAHHTPRPTKIIDPKALPELGEIMPRLAEKRVIFVGETHTRLADHSNQLAIIRGLFERGKKLAIGMEFFQQPFQAHLDDFIAGNIDDAKLLDRTEYYERWRYDSRLYQPILDFARERKIPLIALNVSSEIVKKVSEKGWDALAEDDTLTTEERAQIPRMLDRSNEEYEKRLRGVFRQHADIFSETTRPGRSPSGGREENHAGKGAAGFRRFMDVQLLWDEGMADRAAKYVAEHPARTLIVLAGSGHLAYGHGIPDRFEKRIPVDTAIVLPADSVDLDPSAADFLLVSQEEFLPRQGILGIALETAAEGMRVASFLEESAAKAAGIEIRDCIRFIDKRPIEAIADIRLALRNKGPGDRVWVEARRTGWFTEENLRFEVELR</sequence>
<proteinExistence type="predicted"/>
<dbReference type="AlphaFoldDB" id="A0A450WNN0"/>